<accession>A0AAI8VAF8</accession>
<evidence type="ECO:0000256" key="4">
    <source>
        <dbReference type="ARBA" id="ARBA00022692"/>
    </source>
</evidence>
<keyword evidence="3" id="KW-0808">Transferase</keyword>
<dbReference type="GO" id="GO:0016020">
    <property type="term" value="C:membrane"/>
    <property type="evidence" value="ECO:0007669"/>
    <property type="project" value="UniProtKB-SubCell"/>
</dbReference>
<sequence length="391" mass="44640">MALLLGAQWVWDLYERFVSSHHAKKSRPVPLTQDPTYSSKDVSIIVPTIDTDDAFADCLRLWLQHKPREIIIVTVERDFKNVQQLVEPVEDASAKITVLMAPEANKRRQLQCGIDAATGEILALVDDDVFWPSEENTLMPHLLAPFEDPEVGATCGLQSAEIPLERQNPHTITSYEAAAMHALNGQNNIQAMRYAADGGCWFLSGRTVFASAVIFKVPDFAHAFTHEFSGGRLRNTGDVFLSHWVQEHGWKLCIQNAPEAEVTTEVMPDSRYVKQMLRWQRDGIHYFMRAVSANPGFWLCGSRKHPYSTRKMVDYLLKPIWSWVYILTWMWTMYNCHWMAVLYAAHFIYFRAATYGGLARKYPYLGHKVWGAFPTRPLLSGARNLRLVHPG</sequence>
<name>A0AAI8VAF8_9PEZI</name>
<dbReference type="AlphaFoldDB" id="A0AAI8VAF8"/>
<dbReference type="Proteomes" id="UP001295740">
    <property type="component" value="Unassembled WGS sequence"/>
</dbReference>
<dbReference type="PANTHER" id="PTHR47844">
    <property type="entry name" value="SYNTHASE CPS1, PUTATIVE (AFU_ORTHOLOGUE AFUA_7G02500)-RELATED"/>
    <property type="match status" value="1"/>
</dbReference>
<dbReference type="InterPro" id="IPR052427">
    <property type="entry name" value="Glycosyltrans_GT2/GT47"/>
</dbReference>
<evidence type="ECO:0000256" key="2">
    <source>
        <dbReference type="ARBA" id="ARBA00022676"/>
    </source>
</evidence>
<evidence type="ECO:0000256" key="6">
    <source>
        <dbReference type="ARBA" id="ARBA00023136"/>
    </source>
</evidence>
<evidence type="ECO:0000313" key="9">
    <source>
        <dbReference type="EMBL" id="CAJ2501384.1"/>
    </source>
</evidence>
<dbReference type="SUPFAM" id="SSF53448">
    <property type="entry name" value="Nucleotide-diphospho-sugar transferases"/>
    <property type="match status" value="1"/>
</dbReference>
<evidence type="ECO:0000256" key="8">
    <source>
        <dbReference type="SAM" id="Phobius"/>
    </source>
</evidence>
<evidence type="ECO:0000313" key="10">
    <source>
        <dbReference type="Proteomes" id="UP001295740"/>
    </source>
</evidence>
<keyword evidence="6 8" id="KW-0472">Membrane</keyword>
<gene>
    <name evidence="9" type="ORF">KHLLAP_LOCUS1852</name>
</gene>
<proteinExistence type="predicted"/>
<dbReference type="PANTHER" id="PTHR47844:SF1">
    <property type="entry name" value="EXOSTOSIN-LIKE 2"/>
    <property type="match status" value="1"/>
</dbReference>
<feature type="transmembrane region" description="Helical" evidence="8">
    <location>
        <begin position="312"/>
        <end position="332"/>
    </location>
</feature>
<keyword evidence="5 8" id="KW-1133">Transmembrane helix</keyword>
<evidence type="ECO:0000256" key="7">
    <source>
        <dbReference type="ARBA" id="ARBA00023180"/>
    </source>
</evidence>
<evidence type="ECO:0000256" key="5">
    <source>
        <dbReference type="ARBA" id="ARBA00022989"/>
    </source>
</evidence>
<dbReference type="GO" id="GO:0016757">
    <property type="term" value="F:glycosyltransferase activity"/>
    <property type="evidence" value="ECO:0007669"/>
    <property type="project" value="UniProtKB-KW"/>
</dbReference>
<dbReference type="EMBL" id="CAUWAG010000003">
    <property type="protein sequence ID" value="CAJ2501384.1"/>
    <property type="molecule type" value="Genomic_DNA"/>
</dbReference>
<comment type="subcellular location">
    <subcellularLocation>
        <location evidence="1">Membrane</location>
    </subcellularLocation>
</comment>
<evidence type="ECO:0000256" key="3">
    <source>
        <dbReference type="ARBA" id="ARBA00022679"/>
    </source>
</evidence>
<comment type="caution">
    <text evidence="9">The sequence shown here is derived from an EMBL/GenBank/DDBJ whole genome shotgun (WGS) entry which is preliminary data.</text>
</comment>
<keyword evidence="10" id="KW-1185">Reference proteome</keyword>
<keyword evidence="7" id="KW-0325">Glycoprotein</keyword>
<dbReference type="InterPro" id="IPR029044">
    <property type="entry name" value="Nucleotide-diphossugar_trans"/>
</dbReference>
<keyword evidence="2" id="KW-0328">Glycosyltransferase</keyword>
<dbReference type="Pfam" id="PF13641">
    <property type="entry name" value="Glyco_tranf_2_3"/>
    <property type="match status" value="1"/>
</dbReference>
<organism evidence="9 10">
    <name type="scientific">Anthostomella pinea</name>
    <dbReference type="NCBI Taxonomy" id="933095"/>
    <lineage>
        <taxon>Eukaryota</taxon>
        <taxon>Fungi</taxon>
        <taxon>Dikarya</taxon>
        <taxon>Ascomycota</taxon>
        <taxon>Pezizomycotina</taxon>
        <taxon>Sordariomycetes</taxon>
        <taxon>Xylariomycetidae</taxon>
        <taxon>Xylariales</taxon>
        <taxon>Xylariaceae</taxon>
        <taxon>Anthostomella</taxon>
    </lineage>
</organism>
<keyword evidence="4 8" id="KW-0812">Transmembrane</keyword>
<dbReference type="Gene3D" id="3.90.550.10">
    <property type="entry name" value="Spore Coat Polysaccharide Biosynthesis Protein SpsA, Chain A"/>
    <property type="match status" value="1"/>
</dbReference>
<protein>
    <submittedName>
        <fullName evidence="9">Uu.00g042370.m01.CDS01</fullName>
    </submittedName>
</protein>
<evidence type="ECO:0000256" key="1">
    <source>
        <dbReference type="ARBA" id="ARBA00004370"/>
    </source>
</evidence>
<reference evidence="9" key="1">
    <citation type="submission" date="2023-10" db="EMBL/GenBank/DDBJ databases">
        <authorList>
            <person name="Hackl T."/>
        </authorList>
    </citation>
    <scope>NUCLEOTIDE SEQUENCE</scope>
</reference>